<dbReference type="AlphaFoldDB" id="A0A7U7J2H6"/>
<comment type="caution">
    <text evidence="2">The sequence shown here is derived from an EMBL/GenBank/DDBJ whole genome shotgun (WGS) entry which is preliminary data.</text>
</comment>
<dbReference type="EMBL" id="CBTK010000061">
    <property type="protein sequence ID" value="CDH44157.1"/>
    <property type="molecule type" value="Genomic_DNA"/>
</dbReference>
<sequence>MTSAITAINAANLPRTPPEALRDAAVSPSPASTHPTGRPDATPRVAEETATRPGQAADRKVAADSPTKKPDRQALAKVVNEVQQKVQTLLHTQVEFNIDDQYNEMVVRVTDAESKELIRQIPSEEMLALAQFFKDMDSEQTKMLDLKLPNGPTNPRAALEGLLLRVRV</sequence>
<name>A0A7U7J2H6_9GAMM</name>
<dbReference type="SUPFAM" id="SSF160214">
    <property type="entry name" value="FlaG-like"/>
    <property type="match status" value="1"/>
</dbReference>
<dbReference type="PANTHER" id="PTHR37166:SF1">
    <property type="entry name" value="PROTEIN FLAG"/>
    <property type="match status" value="1"/>
</dbReference>
<organism evidence="2 3">
    <name type="scientific">Candidatus Contendobacter odensis Run_B_J11</name>
    <dbReference type="NCBI Taxonomy" id="1400861"/>
    <lineage>
        <taxon>Bacteria</taxon>
        <taxon>Pseudomonadati</taxon>
        <taxon>Pseudomonadota</taxon>
        <taxon>Gammaproteobacteria</taxon>
        <taxon>Candidatus Competibacteraceae</taxon>
        <taxon>Candidatus Contendibacter</taxon>
    </lineage>
</organism>
<evidence type="ECO:0000256" key="1">
    <source>
        <dbReference type="SAM" id="MobiDB-lite"/>
    </source>
</evidence>
<accession>A0A7U7J2H6</accession>
<dbReference type="PANTHER" id="PTHR37166">
    <property type="entry name" value="PROTEIN FLAG"/>
    <property type="match status" value="1"/>
</dbReference>
<dbReference type="Pfam" id="PF03646">
    <property type="entry name" value="FlaG"/>
    <property type="match status" value="1"/>
</dbReference>
<dbReference type="InterPro" id="IPR005186">
    <property type="entry name" value="FlaG"/>
</dbReference>
<evidence type="ECO:0000313" key="2">
    <source>
        <dbReference type="EMBL" id="CDH44157.1"/>
    </source>
</evidence>
<gene>
    <name evidence="2" type="ORF">BN874_1530005</name>
</gene>
<dbReference type="RefSeq" id="WP_051497446.1">
    <property type="nucleotide sequence ID" value="NZ_CBTK010000061.1"/>
</dbReference>
<dbReference type="OrthoDB" id="5741693at2"/>
<dbReference type="InterPro" id="IPR035924">
    <property type="entry name" value="FlaG-like_sf"/>
</dbReference>
<dbReference type="Proteomes" id="UP000019184">
    <property type="component" value="Unassembled WGS sequence"/>
</dbReference>
<protein>
    <submittedName>
        <fullName evidence="2">FlaG domain protein</fullName>
    </submittedName>
</protein>
<feature type="compositionally biased region" description="Basic and acidic residues" evidence="1">
    <location>
        <begin position="57"/>
        <end position="74"/>
    </location>
</feature>
<dbReference type="Gene3D" id="3.30.160.170">
    <property type="entry name" value="FlaG-like"/>
    <property type="match status" value="1"/>
</dbReference>
<keyword evidence="3" id="KW-1185">Reference proteome</keyword>
<evidence type="ECO:0000313" key="3">
    <source>
        <dbReference type="Proteomes" id="UP000019184"/>
    </source>
</evidence>
<reference evidence="2 3" key="1">
    <citation type="journal article" date="2014" name="ISME J.">
        <title>Candidatus Competibacter-lineage genomes retrieved from metagenomes reveal functional metabolic diversity.</title>
        <authorList>
            <person name="McIlroy S.J."/>
            <person name="Albertsen M."/>
            <person name="Andresen E.K."/>
            <person name="Saunders A.M."/>
            <person name="Kristiansen R."/>
            <person name="Stokholm-Bjerregaard M."/>
            <person name="Nielsen K.L."/>
            <person name="Nielsen P.H."/>
        </authorList>
    </citation>
    <scope>NUCLEOTIDE SEQUENCE [LARGE SCALE GENOMIC DNA]</scope>
    <source>
        <strain evidence="2 3">Run_B_J11</strain>
    </source>
</reference>
<feature type="region of interest" description="Disordered" evidence="1">
    <location>
        <begin position="1"/>
        <end position="74"/>
    </location>
</feature>
<proteinExistence type="predicted"/>